<protein>
    <submittedName>
        <fullName evidence="5">Glycosyltransferase family 4 protein</fullName>
    </submittedName>
</protein>
<gene>
    <name evidence="5" type="ORF">IDM48_08685</name>
</gene>
<evidence type="ECO:0000313" key="6">
    <source>
        <dbReference type="Proteomes" id="UP000516421"/>
    </source>
</evidence>
<dbReference type="Gene3D" id="3.40.50.2000">
    <property type="entry name" value="Glycogen Phosphorylase B"/>
    <property type="match status" value="1"/>
</dbReference>
<dbReference type="Pfam" id="PF00534">
    <property type="entry name" value="Glycos_transf_1"/>
    <property type="match status" value="1"/>
</dbReference>
<keyword evidence="2 5" id="KW-0808">Transferase</keyword>
<dbReference type="RefSeq" id="WP_190616967.1">
    <property type="nucleotide sequence ID" value="NZ_CP061538.1"/>
</dbReference>
<keyword evidence="6" id="KW-1185">Reference proteome</keyword>
<dbReference type="InterPro" id="IPR001296">
    <property type="entry name" value="Glyco_trans_1"/>
</dbReference>
<organism evidence="5 6">
    <name type="scientific">Rothia amarae</name>
    <dbReference type="NCBI Taxonomy" id="169480"/>
    <lineage>
        <taxon>Bacteria</taxon>
        <taxon>Bacillati</taxon>
        <taxon>Actinomycetota</taxon>
        <taxon>Actinomycetes</taxon>
        <taxon>Micrococcales</taxon>
        <taxon>Micrococcaceae</taxon>
        <taxon>Rothia</taxon>
    </lineage>
</organism>
<dbReference type="EMBL" id="CP061538">
    <property type="protein sequence ID" value="QNV39451.1"/>
    <property type="molecule type" value="Genomic_DNA"/>
</dbReference>
<evidence type="ECO:0000256" key="1">
    <source>
        <dbReference type="ARBA" id="ARBA00022676"/>
    </source>
</evidence>
<keyword evidence="1" id="KW-0328">Glycosyltransferase</keyword>
<dbReference type="SUPFAM" id="SSF53756">
    <property type="entry name" value="UDP-Glycosyltransferase/glycogen phosphorylase"/>
    <property type="match status" value="1"/>
</dbReference>
<accession>A0A7H2BIF5</accession>
<dbReference type="Pfam" id="PF13579">
    <property type="entry name" value="Glyco_trans_4_4"/>
    <property type="match status" value="1"/>
</dbReference>
<reference evidence="5 6" key="1">
    <citation type="submission" date="2020-09" db="EMBL/GenBank/DDBJ databases">
        <title>Investigation of environmental microbe.</title>
        <authorList>
            <person name="Ou Y."/>
            <person name="Kang Q."/>
        </authorList>
    </citation>
    <scope>NUCLEOTIDE SEQUENCE [LARGE SCALE GENOMIC DNA]</scope>
    <source>
        <strain evidence="5 6">KJZ-9</strain>
    </source>
</reference>
<dbReference type="AlphaFoldDB" id="A0A7H2BIF5"/>
<evidence type="ECO:0000259" key="3">
    <source>
        <dbReference type="Pfam" id="PF00534"/>
    </source>
</evidence>
<feature type="domain" description="Glycosyl transferase family 1" evidence="3">
    <location>
        <begin position="162"/>
        <end position="305"/>
    </location>
</feature>
<dbReference type="PANTHER" id="PTHR12526:SF510">
    <property type="entry name" value="D-INOSITOL 3-PHOSPHATE GLYCOSYLTRANSFERASE"/>
    <property type="match status" value="1"/>
</dbReference>
<evidence type="ECO:0000256" key="2">
    <source>
        <dbReference type="ARBA" id="ARBA00022679"/>
    </source>
</evidence>
<dbReference type="PANTHER" id="PTHR12526">
    <property type="entry name" value="GLYCOSYLTRANSFERASE"/>
    <property type="match status" value="1"/>
</dbReference>
<dbReference type="CDD" id="cd03801">
    <property type="entry name" value="GT4_PimA-like"/>
    <property type="match status" value="1"/>
</dbReference>
<dbReference type="Proteomes" id="UP000516421">
    <property type="component" value="Chromosome"/>
</dbReference>
<name>A0A7H2BIF5_9MICC</name>
<dbReference type="Gene3D" id="3.40.50.280">
    <property type="entry name" value="Cobalamin-binding domain"/>
    <property type="match status" value="1"/>
</dbReference>
<proteinExistence type="predicted"/>
<feature type="domain" description="Glycosyltransferase subfamily 4-like N-terminal" evidence="4">
    <location>
        <begin position="15"/>
        <end position="129"/>
    </location>
</feature>
<dbReference type="KEGG" id="rama:IDM48_08685"/>
<evidence type="ECO:0000313" key="5">
    <source>
        <dbReference type="EMBL" id="QNV39451.1"/>
    </source>
</evidence>
<sequence length="346" mass="38164">MPKEINIATNNGDIGGGEVMLFNIARALRSLGHEVTIVGPASPSEVVEAAADEGFDVVCLPATTRKQYMAHLRIWDQRSRKGLLWCNGLVPAFATAGHQNRIVHLHQVPQGMSRWLVKPAQRNALVTLIPSDFGSQVVKKTRSFHNWVDEITGQLGKSKVSSPVKIGFIGRPSVIKGTDILANAIYHLNRESNFHFQLIVAGESDFIDAAERNVVSKALTSLGADCSQIGKTNPAKFYEIVDIIVVPSVWDEVFGLVAAEAMSGRKPLLVSDAGALPEVVGKDYPWIFERNNVHSLAEKILEVTDQLENDPAETEKIINSSYWRWQEEFSPEAGKAHLRELLLEIL</sequence>
<evidence type="ECO:0000259" key="4">
    <source>
        <dbReference type="Pfam" id="PF13579"/>
    </source>
</evidence>
<dbReference type="InterPro" id="IPR028098">
    <property type="entry name" value="Glyco_trans_4-like_N"/>
</dbReference>
<dbReference type="GO" id="GO:0016757">
    <property type="term" value="F:glycosyltransferase activity"/>
    <property type="evidence" value="ECO:0007669"/>
    <property type="project" value="UniProtKB-KW"/>
</dbReference>